<dbReference type="Gene3D" id="1.25.10.10">
    <property type="entry name" value="Leucine-rich Repeat Variant"/>
    <property type="match status" value="2"/>
</dbReference>
<comment type="similarity">
    <text evidence="2">Belongs to the importin beta family.</text>
</comment>
<dbReference type="Proteomes" id="UP001195914">
    <property type="component" value="Unassembled WGS sequence"/>
</dbReference>
<evidence type="ECO:0000256" key="1">
    <source>
        <dbReference type="ARBA" id="ARBA00004123"/>
    </source>
</evidence>
<keyword evidence="7" id="KW-1185">Reference proteome</keyword>
<comment type="subcellular location">
    <subcellularLocation>
        <location evidence="1">Nucleus</location>
    </subcellularLocation>
</comment>
<protein>
    <recommendedName>
        <fullName evidence="5">Exportin-1/Importin-beta-like domain-containing protein</fullName>
    </recommendedName>
</protein>
<dbReference type="Pfam" id="PF08389">
    <property type="entry name" value="Xpo1"/>
    <property type="match status" value="1"/>
</dbReference>
<evidence type="ECO:0000313" key="7">
    <source>
        <dbReference type="Proteomes" id="UP001195914"/>
    </source>
</evidence>
<dbReference type="InterPro" id="IPR013598">
    <property type="entry name" value="Exportin-1/Importin-b-like"/>
</dbReference>
<sequence length="1006" mass="113465">MAVLEHINTLLSSTDVEARRKANEFLMKWQQSVEAWQETHTILGGGFPLEAKFIAAQTLRVKLMYDYYQLPQGSVGKLCEILMVYLADTSLPLVQAAYTSITCRRNIASMMSLAVCDLAIQAVEVWQSPLDSFIACYNSGALTLKTLLTLIECLADESRNPRIIVTPDIRRLVSENMKRDYRKLLDFLVKLRTAGNDVKTSSAIFRCWHSWRRLDNFAENSGACTIFINDCVEIVRRPNARSHDGVDDETYEAAVDCMVDVLQEITDLTTRIKSEAESSSGAVKYLAQTKCDLQHVLRICFDLCVSDEFTNFLVEAFQNNDRFLLECFSRLLFALIDALEFNLIDPEPQVLKLLKLAIHFIEVPYCLVFPGFKTADEPNTINCFSKYYDRMAVRDNTIHVLSTCDPGDFNVIDEETMAYAQYALTIISDILQAESPSCRGSQEIVAQLMEIILLVATRPPGTDSTNEYENYVDDVYSIVPKLVRTLKTDILFQTVQKCTISHGNFASSLQGLDSSFRAFGITVSALDGRALSQQHIATVSSIIEAIEKLLRGNMPTSILELNCWESAIKFLRYSTRVIMLDETGFLLQKVMGLLCGVYGAVLDSDAPYKTKIQGILVSSISAMCYYFRLGKLRNWEAVLQHLAVCIQRTVTNDNLALMLIEGTARAISDLPPSTICNVVEQLAQGWLQQLEAVARNEVTMQPADLRKLLGKVCTLVRHIKTKHILHKLILEVVTPVMCRLLEIYHQDPHLVEDIGRCLKHSARSIGNDFAPCIYQVVTTVENVAKKRMWSTFLYLVEWLYLLTSPGQREQAAVKQLYGILTGIALNALVSNNHQNQIGEDPEQLIDDFFGLQTRFIKNSPDCFDNEVAFREIIAASVMCFNIRQPYSVFEFWMAFLESDVIFARFKHVATEHLPKCVSEVFSVLSSGCETSVEHCVEDFVDALFHTMGSEAAIWLQVGLEKLPAAVVPNDRQKQLLLEAIVSGKRQETIYQIYKLCCQVAMRNRAC</sequence>
<reference evidence="6" key="1">
    <citation type="journal article" date="2014" name="Nucleic Acids Res.">
        <title>The evolutionary dynamics of variant antigen genes in Babesia reveal a history of genomic innovation underlying host-parasite interaction.</title>
        <authorList>
            <person name="Jackson A.P."/>
            <person name="Otto T.D."/>
            <person name="Darby A."/>
            <person name="Ramaprasad A."/>
            <person name="Xia D."/>
            <person name="Echaide I.E."/>
            <person name="Farber M."/>
            <person name="Gahlot S."/>
            <person name="Gamble J."/>
            <person name="Gupta D."/>
            <person name="Gupta Y."/>
            <person name="Jackson L."/>
            <person name="Malandrin L."/>
            <person name="Malas T.B."/>
            <person name="Moussa E."/>
            <person name="Nair M."/>
            <person name="Reid A.J."/>
            <person name="Sanders M."/>
            <person name="Sharma J."/>
            <person name="Tracey A."/>
            <person name="Quail M.A."/>
            <person name="Weir W."/>
            <person name="Wastling J.M."/>
            <person name="Hall N."/>
            <person name="Willadsen P."/>
            <person name="Lingelbach K."/>
            <person name="Shiels B."/>
            <person name="Tait A."/>
            <person name="Berriman M."/>
            <person name="Allred D.R."/>
            <person name="Pain A."/>
        </authorList>
    </citation>
    <scope>NUCLEOTIDE SEQUENCE</scope>
    <source>
        <strain evidence="6">1802A</strain>
    </source>
</reference>
<dbReference type="EMBL" id="JAHBMH010000007">
    <property type="protein sequence ID" value="KAK1939616.1"/>
    <property type="molecule type" value="Genomic_DNA"/>
</dbReference>
<dbReference type="PANTHER" id="PTHR12363">
    <property type="entry name" value="TRANSPORTIN 3 AND IMPORTIN 13"/>
    <property type="match status" value="1"/>
</dbReference>
<organism evidence="6 7">
    <name type="scientific">Babesia divergens</name>
    <dbReference type="NCBI Taxonomy" id="32595"/>
    <lineage>
        <taxon>Eukaryota</taxon>
        <taxon>Sar</taxon>
        <taxon>Alveolata</taxon>
        <taxon>Apicomplexa</taxon>
        <taxon>Aconoidasida</taxon>
        <taxon>Piroplasmida</taxon>
        <taxon>Babesiidae</taxon>
        <taxon>Babesia</taxon>
    </lineage>
</organism>
<evidence type="ECO:0000313" key="6">
    <source>
        <dbReference type="EMBL" id="KAK1939616.1"/>
    </source>
</evidence>
<keyword evidence="4" id="KW-0539">Nucleus</keyword>
<dbReference type="InterPro" id="IPR051345">
    <property type="entry name" value="Importin_beta-like_NTR"/>
</dbReference>
<accession>A0AAD9GK57</accession>
<evidence type="ECO:0000256" key="3">
    <source>
        <dbReference type="ARBA" id="ARBA00022448"/>
    </source>
</evidence>
<keyword evidence="3" id="KW-0813">Transport</keyword>
<evidence type="ECO:0000256" key="2">
    <source>
        <dbReference type="ARBA" id="ARBA00007991"/>
    </source>
</evidence>
<dbReference type="SUPFAM" id="SSF48371">
    <property type="entry name" value="ARM repeat"/>
    <property type="match status" value="1"/>
</dbReference>
<gene>
    <name evidence="6" type="ORF">X943_001585</name>
</gene>
<dbReference type="InterPro" id="IPR058537">
    <property type="entry name" value="TPR_TNPO3_IPO13_4th"/>
</dbReference>
<proteinExistence type="inferred from homology"/>
<evidence type="ECO:0000256" key="4">
    <source>
        <dbReference type="ARBA" id="ARBA00023242"/>
    </source>
</evidence>
<dbReference type="GO" id="GO:0006606">
    <property type="term" value="P:protein import into nucleus"/>
    <property type="evidence" value="ECO:0007669"/>
    <property type="project" value="TreeGrafter"/>
</dbReference>
<dbReference type="AlphaFoldDB" id="A0AAD9GK57"/>
<dbReference type="PANTHER" id="PTHR12363:SF33">
    <property type="entry name" value="IMPORTIN-13"/>
    <property type="match status" value="1"/>
</dbReference>
<name>A0AAD9GK57_BABDI</name>
<feature type="domain" description="Exportin-1/Importin-beta-like" evidence="5">
    <location>
        <begin position="107"/>
        <end position="212"/>
    </location>
</feature>
<evidence type="ECO:0000259" key="5">
    <source>
        <dbReference type="Pfam" id="PF08389"/>
    </source>
</evidence>
<dbReference type="GO" id="GO:0005634">
    <property type="term" value="C:nucleus"/>
    <property type="evidence" value="ECO:0007669"/>
    <property type="project" value="UniProtKB-SubCell"/>
</dbReference>
<comment type="caution">
    <text evidence="6">The sequence shown here is derived from an EMBL/GenBank/DDBJ whole genome shotgun (WGS) entry which is preliminary data.</text>
</comment>
<reference evidence="6" key="2">
    <citation type="submission" date="2021-05" db="EMBL/GenBank/DDBJ databases">
        <authorList>
            <person name="Pain A."/>
        </authorList>
    </citation>
    <scope>NUCLEOTIDE SEQUENCE</scope>
    <source>
        <strain evidence="6">1802A</strain>
    </source>
</reference>
<dbReference type="Pfam" id="PF24139">
    <property type="entry name" value="TPR_TNPO3_IPO13_4th"/>
    <property type="match status" value="1"/>
</dbReference>
<dbReference type="GO" id="GO:0005737">
    <property type="term" value="C:cytoplasm"/>
    <property type="evidence" value="ECO:0007669"/>
    <property type="project" value="TreeGrafter"/>
</dbReference>
<dbReference type="InterPro" id="IPR011989">
    <property type="entry name" value="ARM-like"/>
</dbReference>
<dbReference type="InterPro" id="IPR016024">
    <property type="entry name" value="ARM-type_fold"/>
</dbReference>